<dbReference type="InterPro" id="IPR025363">
    <property type="entry name" value="DUF4267"/>
</dbReference>
<evidence type="ECO:0000313" key="2">
    <source>
        <dbReference type="EMBL" id="MDR6945414.1"/>
    </source>
</evidence>
<gene>
    <name evidence="2" type="ORF">J2W55_005286</name>
</gene>
<evidence type="ECO:0008006" key="4">
    <source>
        <dbReference type="Google" id="ProtNLM"/>
    </source>
</evidence>
<evidence type="ECO:0000313" key="3">
    <source>
        <dbReference type="Proteomes" id="UP001247620"/>
    </source>
</evidence>
<accession>A0ABU1TJ23</accession>
<dbReference type="EMBL" id="JAVDUU010000006">
    <property type="protein sequence ID" value="MDR6945414.1"/>
    <property type="molecule type" value="Genomic_DNA"/>
</dbReference>
<proteinExistence type="predicted"/>
<dbReference type="Proteomes" id="UP001247620">
    <property type="component" value="Unassembled WGS sequence"/>
</dbReference>
<reference evidence="2 3" key="1">
    <citation type="submission" date="2023-07" db="EMBL/GenBank/DDBJ databases">
        <title>Sorghum-associated microbial communities from plants grown in Nebraska, USA.</title>
        <authorList>
            <person name="Schachtman D."/>
        </authorList>
    </citation>
    <scope>NUCLEOTIDE SEQUENCE [LARGE SCALE GENOMIC DNA]</scope>
    <source>
        <strain evidence="2 3">3262</strain>
    </source>
</reference>
<feature type="transmembrane region" description="Helical" evidence="1">
    <location>
        <begin position="16"/>
        <end position="36"/>
    </location>
</feature>
<dbReference type="Pfam" id="PF14087">
    <property type="entry name" value="DUF4267"/>
    <property type="match status" value="1"/>
</dbReference>
<keyword evidence="1" id="KW-0812">Transmembrane</keyword>
<sequence length="138" mass="14921">MKTQPIKFWGPRSASYWLTALVAIGIIFLGVRFMLYPEAGAEGFGIPLAHTKQAMAYGQVKGIRDIFSGIVVLIFLISSNPRATAFAFGTAIIIPVSDCLTVLAVNGPEDVTHLLIHGITAAYMIITTFFLFNATPKS</sequence>
<keyword evidence="1" id="KW-1133">Transmembrane helix</keyword>
<feature type="transmembrane region" description="Helical" evidence="1">
    <location>
        <begin position="56"/>
        <end position="77"/>
    </location>
</feature>
<keyword evidence="1" id="KW-0472">Membrane</keyword>
<evidence type="ECO:0000256" key="1">
    <source>
        <dbReference type="SAM" id="Phobius"/>
    </source>
</evidence>
<feature type="transmembrane region" description="Helical" evidence="1">
    <location>
        <begin position="111"/>
        <end position="132"/>
    </location>
</feature>
<comment type="caution">
    <text evidence="2">The sequence shown here is derived from an EMBL/GenBank/DDBJ whole genome shotgun (WGS) entry which is preliminary data.</text>
</comment>
<organism evidence="2 3">
    <name type="scientific">Mucilaginibacter pocheonensis</name>
    <dbReference type="NCBI Taxonomy" id="398050"/>
    <lineage>
        <taxon>Bacteria</taxon>
        <taxon>Pseudomonadati</taxon>
        <taxon>Bacteroidota</taxon>
        <taxon>Sphingobacteriia</taxon>
        <taxon>Sphingobacteriales</taxon>
        <taxon>Sphingobacteriaceae</taxon>
        <taxon>Mucilaginibacter</taxon>
    </lineage>
</organism>
<protein>
    <recommendedName>
        <fullName evidence="4">DUF4267 domain-containing protein</fullName>
    </recommendedName>
</protein>
<feature type="transmembrane region" description="Helical" evidence="1">
    <location>
        <begin position="84"/>
        <end position="105"/>
    </location>
</feature>
<dbReference type="RefSeq" id="WP_310103447.1">
    <property type="nucleotide sequence ID" value="NZ_JAVDUU010000006.1"/>
</dbReference>
<name>A0ABU1TJ23_9SPHI</name>
<keyword evidence="3" id="KW-1185">Reference proteome</keyword>